<dbReference type="PANTHER" id="PTHR10783">
    <property type="entry name" value="XENOTROPIC AND POLYTROPIC RETROVIRUS RECEPTOR 1-RELATED"/>
    <property type="match status" value="1"/>
</dbReference>
<dbReference type="PANTHER" id="PTHR10783:SF46">
    <property type="entry name" value="PROTEIN ERD1 HOMOLOG 2"/>
    <property type="match status" value="1"/>
</dbReference>
<evidence type="ECO:0000313" key="9">
    <source>
        <dbReference type="Proteomes" id="UP000279236"/>
    </source>
</evidence>
<dbReference type="GO" id="GO:0016020">
    <property type="term" value="C:membrane"/>
    <property type="evidence" value="ECO:0007669"/>
    <property type="project" value="UniProtKB-SubCell"/>
</dbReference>
<dbReference type="GO" id="GO:0005737">
    <property type="term" value="C:cytoplasm"/>
    <property type="evidence" value="ECO:0007669"/>
    <property type="project" value="TreeGrafter"/>
</dbReference>
<organism evidence="8 9">
    <name type="scientific">Apiotrichum porosum</name>
    <dbReference type="NCBI Taxonomy" id="105984"/>
    <lineage>
        <taxon>Eukaryota</taxon>
        <taxon>Fungi</taxon>
        <taxon>Dikarya</taxon>
        <taxon>Basidiomycota</taxon>
        <taxon>Agaricomycotina</taxon>
        <taxon>Tremellomycetes</taxon>
        <taxon>Trichosporonales</taxon>
        <taxon>Trichosporonaceae</taxon>
        <taxon>Apiotrichum</taxon>
    </lineage>
</organism>
<feature type="compositionally biased region" description="Pro residues" evidence="5">
    <location>
        <begin position="101"/>
        <end position="111"/>
    </location>
</feature>
<evidence type="ECO:0000256" key="3">
    <source>
        <dbReference type="ARBA" id="ARBA00022989"/>
    </source>
</evidence>
<keyword evidence="4 6" id="KW-0472">Membrane</keyword>
<dbReference type="EMBL" id="RSCE01000004">
    <property type="protein sequence ID" value="RSH83368.1"/>
    <property type="molecule type" value="Genomic_DNA"/>
</dbReference>
<evidence type="ECO:0000256" key="1">
    <source>
        <dbReference type="ARBA" id="ARBA00004141"/>
    </source>
</evidence>
<accession>A0A427XWV9</accession>
<evidence type="ECO:0000256" key="4">
    <source>
        <dbReference type="ARBA" id="ARBA00023136"/>
    </source>
</evidence>
<dbReference type="PROSITE" id="PS51380">
    <property type="entry name" value="EXS"/>
    <property type="match status" value="1"/>
</dbReference>
<dbReference type="Pfam" id="PF03124">
    <property type="entry name" value="EXS"/>
    <property type="match status" value="1"/>
</dbReference>
<comment type="caution">
    <text evidence="8">The sequence shown here is derived from an EMBL/GenBank/DDBJ whole genome shotgun (WGS) entry which is preliminary data.</text>
</comment>
<feature type="transmembrane region" description="Helical" evidence="6">
    <location>
        <begin position="161"/>
        <end position="181"/>
    </location>
</feature>
<reference evidence="8 9" key="1">
    <citation type="submission" date="2018-11" db="EMBL/GenBank/DDBJ databases">
        <title>Genome sequence of Apiotrichum porosum DSM 27194.</title>
        <authorList>
            <person name="Aliyu H."/>
            <person name="Gorte O."/>
            <person name="Ochsenreither K."/>
        </authorList>
    </citation>
    <scope>NUCLEOTIDE SEQUENCE [LARGE SCALE GENOMIC DNA]</scope>
    <source>
        <strain evidence="8 9">DSM 27194</strain>
    </source>
</reference>
<evidence type="ECO:0000256" key="5">
    <source>
        <dbReference type="SAM" id="MobiDB-lite"/>
    </source>
</evidence>
<dbReference type="STRING" id="105984.A0A427XWV9"/>
<dbReference type="GeneID" id="39591591"/>
<feature type="transmembrane region" description="Helical" evidence="6">
    <location>
        <begin position="20"/>
        <end position="43"/>
    </location>
</feature>
<protein>
    <recommendedName>
        <fullName evidence="7">EXS domain-containing protein</fullName>
    </recommendedName>
</protein>
<feature type="region of interest" description="Disordered" evidence="5">
    <location>
        <begin position="87"/>
        <end position="117"/>
    </location>
</feature>
<dbReference type="RefSeq" id="XP_028477320.1">
    <property type="nucleotide sequence ID" value="XM_028622428.1"/>
</dbReference>
<evidence type="ECO:0000313" key="8">
    <source>
        <dbReference type="EMBL" id="RSH83368.1"/>
    </source>
</evidence>
<gene>
    <name evidence="8" type="ORF">EHS24_007048</name>
</gene>
<dbReference type="AlphaFoldDB" id="A0A427XWV9"/>
<sequence>MDIDNPVLSDTPPALPLPEFSAGFPLPFRVLFLVGLALLLWAVNLHVLHLLGLDVSWVLDVRDGDDGDRGLVDVSVDRIRLDRLPGLLDDDEHDHREPDTPTRPSPSPGLPPANVSRPSTARLYGPVYKLWAAYTLWCLAGYAAFRAVAGDDTAAMEANRAIVALVCAGPIVAALAPWRGVGNRERRALRRALWRCINPQSHDPIYFCDVILADIATSFAKVLGDLYIGAHQIIFGGISHGRVAQHGLGKWITLAMVCLPYVVRFRQCMIEFYHSGWKSMRPLANAFKYSSAFPVIFLSAAQKIVVVEVAAAKGMSVDELSQTGDRWFGEHRLFRMWLLAVVVNSMFSFYWDVQKDWGLSLLELDTWVPARRAAGDSPTPSRQGSPVGARRGVLARLAAFGRQPYRSSPLPTTMHLDSPTSPPKPAYFGLRSILLLPDPIVYYLFTIIDLILRGTWSLELSSHLHTMHDLESGVFLMEALELVRRWMWVFIRVEWEAVRMGEMQRFRGPAGHVERTAVLWDKETDT</sequence>
<feature type="domain" description="EXS" evidence="7">
    <location>
        <begin position="244"/>
        <end position="525"/>
    </location>
</feature>
<dbReference type="InterPro" id="IPR004342">
    <property type="entry name" value="EXS_C"/>
</dbReference>
<name>A0A427XWV9_9TREE</name>
<comment type="subcellular location">
    <subcellularLocation>
        <location evidence="1">Membrane</location>
        <topology evidence="1">Multi-pass membrane protein</topology>
    </subcellularLocation>
</comment>
<feature type="transmembrane region" description="Helical" evidence="6">
    <location>
        <begin position="127"/>
        <end position="149"/>
    </location>
</feature>
<feature type="transmembrane region" description="Helical" evidence="6">
    <location>
        <begin position="333"/>
        <end position="351"/>
    </location>
</feature>
<evidence type="ECO:0000256" key="2">
    <source>
        <dbReference type="ARBA" id="ARBA00022692"/>
    </source>
</evidence>
<dbReference type="Proteomes" id="UP000279236">
    <property type="component" value="Unassembled WGS sequence"/>
</dbReference>
<evidence type="ECO:0000256" key="6">
    <source>
        <dbReference type="SAM" id="Phobius"/>
    </source>
</evidence>
<keyword evidence="2 6" id="KW-0812">Transmembrane</keyword>
<dbReference type="OrthoDB" id="2159384at2759"/>
<keyword evidence="3 6" id="KW-1133">Transmembrane helix</keyword>
<keyword evidence="9" id="KW-1185">Reference proteome</keyword>
<proteinExistence type="predicted"/>
<evidence type="ECO:0000259" key="7">
    <source>
        <dbReference type="PROSITE" id="PS51380"/>
    </source>
</evidence>